<evidence type="ECO:0000313" key="2">
    <source>
        <dbReference type="EMBL" id="AFL95802.1"/>
    </source>
</evidence>
<dbReference type="EMBL" id="CP003651">
    <property type="protein sequence ID" value="AFL95802.1"/>
    <property type="molecule type" value="Genomic_DNA"/>
</dbReference>
<evidence type="ECO:0000313" key="3">
    <source>
        <dbReference type="Proteomes" id="UP000006064"/>
    </source>
</evidence>
<gene>
    <name evidence="2" type="ORF">CL1_1605</name>
</gene>
<name>I3ZVR8_THECF</name>
<keyword evidence="1" id="KW-0812">Transmembrane</keyword>
<dbReference type="Proteomes" id="UP000006064">
    <property type="component" value="Chromosome"/>
</dbReference>
<keyword evidence="1" id="KW-0472">Membrane</keyword>
<keyword evidence="3" id="KW-1185">Reference proteome</keyword>
<dbReference type="OrthoDB" id="101324at2157"/>
<dbReference type="HOGENOM" id="CLU_2629923_0_0_2"/>
<dbReference type="GeneID" id="13036905"/>
<reference evidence="2 3" key="1">
    <citation type="journal article" date="2012" name="J. Bacteriol.">
        <title>Complete Genome Sequence of the Hyperthermophilic Archaeon Thermococcus sp. Strain CL1, Isolated from a Paralvinella sp. Polychaete Worm Collected from a Hydrothermal Vent.</title>
        <authorList>
            <person name="Jung J.H."/>
            <person name="Holden J.F."/>
            <person name="Seo D.H."/>
            <person name="Park K.H."/>
            <person name="Shin H."/>
            <person name="Ryu S."/>
            <person name="Lee J.H."/>
            <person name="Park C.S."/>
        </authorList>
    </citation>
    <scope>NUCLEOTIDE SEQUENCE [LARGE SCALE GENOMIC DNA]</scope>
    <source>
        <strain evidence="3">DSM 27260 / KACC 17922 / CL1</strain>
    </source>
</reference>
<organism evidence="2 3">
    <name type="scientific">Thermococcus cleftensis (strain DSM 27260 / KACC 17922 / CL1)</name>
    <dbReference type="NCBI Taxonomy" id="163003"/>
    <lineage>
        <taxon>Archaea</taxon>
        <taxon>Methanobacteriati</taxon>
        <taxon>Methanobacteriota</taxon>
        <taxon>Thermococci</taxon>
        <taxon>Thermococcales</taxon>
        <taxon>Thermococcaceae</taxon>
        <taxon>Thermococcus</taxon>
    </lineage>
</organism>
<protein>
    <submittedName>
        <fullName evidence="2">Uncharacterized protein</fullName>
    </submittedName>
</protein>
<dbReference type="STRING" id="163003.CL1_1605"/>
<proteinExistence type="predicted"/>
<dbReference type="AlphaFoldDB" id="I3ZVR8"/>
<dbReference type="KEGG" id="thm:CL1_1605"/>
<evidence type="ECO:0000256" key="1">
    <source>
        <dbReference type="SAM" id="Phobius"/>
    </source>
</evidence>
<accession>I3ZVR8</accession>
<keyword evidence="1" id="KW-1133">Transmembrane helix</keyword>
<dbReference type="RefSeq" id="WP_014789433.1">
    <property type="nucleotide sequence ID" value="NC_018015.1"/>
</dbReference>
<sequence length="83" mass="8937">MESRYDPMETLGAILSALGLAGIIVTEGRVLGFGLLVIAFGIVIWKMGEVRRELRGEIESLRREMEACPGESGSGEDARALEG</sequence>
<feature type="transmembrane region" description="Helical" evidence="1">
    <location>
        <begin position="12"/>
        <end position="45"/>
    </location>
</feature>